<sequence>MDWTELSVTTTSEAVEAVSNILMTHGATGVQIDDVKDFDKLRDGNWEQEGKIINVDEIPHQTTGAKVSAYFPETIFVPEIVPEITQQVQGLTKFGLAVEPAKVETTAVDETNWATAWKKYYHPVQVTRFLTVVPSWEKYEPESKDERLIVLDPGMAFGTGTHPTTRLSLEALEMVIHGGERLIDVGTGSGVLSIAAKQLGVGDVRAYDLDQVAVDSAQKNLDLNPVAKDVQVAANNLLTGISGEADIIVANILAEIIMPLIPQAWNLLPVHGYFVTSGIIAEKADDVLVAQRHQGFKIVQTLKMGDWYGVIAQKPGADD</sequence>
<dbReference type="NCBIfam" id="TIGR00406">
    <property type="entry name" value="prmA"/>
    <property type="match status" value="1"/>
</dbReference>
<feature type="binding site" evidence="6">
    <location>
        <position position="186"/>
    </location>
    <ligand>
        <name>S-adenosyl-L-methionine</name>
        <dbReference type="ChEBI" id="CHEBI:59789"/>
    </ligand>
</feature>
<proteinExistence type="inferred from homology"/>
<accession>A0A0R2BC32</accession>
<dbReference type="Proteomes" id="UP000051845">
    <property type="component" value="Unassembled WGS sequence"/>
</dbReference>
<keyword evidence="4 6" id="KW-0808">Transferase</keyword>
<dbReference type="PIRSF" id="PIRSF000401">
    <property type="entry name" value="RPL11_MTase"/>
    <property type="match status" value="1"/>
</dbReference>
<evidence type="ECO:0000256" key="1">
    <source>
        <dbReference type="ARBA" id="ARBA00009741"/>
    </source>
</evidence>
<comment type="subcellular location">
    <subcellularLocation>
        <location evidence="6">Cytoplasm</location>
    </subcellularLocation>
</comment>
<dbReference type="GO" id="GO:0016279">
    <property type="term" value="F:protein-lysine N-methyltransferase activity"/>
    <property type="evidence" value="ECO:0007669"/>
    <property type="project" value="RHEA"/>
</dbReference>
<evidence type="ECO:0000313" key="8">
    <source>
        <dbReference type="Proteomes" id="UP000051845"/>
    </source>
</evidence>
<dbReference type="InterPro" id="IPR029063">
    <property type="entry name" value="SAM-dependent_MTases_sf"/>
</dbReference>
<comment type="catalytic activity">
    <reaction evidence="6">
        <text>L-lysyl-[protein] + 3 S-adenosyl-L-methionine = N(6),N(6),N(6)-trimethyl-L-lysyl-[protein] + 3 S-adenosyl-L-homocysteine + 3 H(+)</text>
        <dbReference type="Rhea" id="RHEA:54192"/>
        <dbReference type="Rhea" id="RHEA-COMP:9752"/>
        <dbReference type="Rhea" id="RHEA-COMP:13826"/>
        <dbReference type="ChEBI" id="CHEBI:15378"/>
        <dbReference type="ChEBI" id="CHEBI:29969"/>
        <dbReference type="ChEBI" id="CHEBI:57856"/>
        <dbReference type="ChEBI" id="CHEBI:59789"/>
        <dbReference type="ChEBI" id="CHEBI:61961"/>
    </reaction>
</comment>
<dbReference type="GO" id="GO:0005737">
    <property type="term" value="C:cytoplasm"/>
    <property type="evidence" value="ECO:0007669"/>
    <property type="project" value="UniProtKB-SubCell"/>
</dbReference>
<protein>
    <recommendedName>
        <fullName evidence="6">Ribosomal protein L11 methyltransferase</fullName>
        <shortName evidence="6">L11 Mtase</shortName>
        <ecNumber evidence="6">2.1.1.-</ecNumber>
    </recommendedName>
</protein>
<dbReference type="PATRIC" id="fig|1423733.4.peg.1342"/>
<dbReference type="InterPro" id="IPR004498">
    <property type="entry name" value="Ribosomal_PrmA_MeTrfase"/>
</dbReference>
<dbReference type="EMBL" id="AYYR01000023">
    <property type="protein sequence ID" value="KRM76586.1"/>
    <property type="molecule type" value="Genomic_DNA"/>
</dbReference>
<dbReference type="GO" id="GO:0032259">
    <property type="term" value="P:methylation"/>
    <property type="evidence" value="ECO:0007669"/>
    <property type="project" value="UniProtKB-KW"/>
</dbReference>
<feature type="binding site" evidence="6">
    <location>
        <position position="251"/>
    </location>
    <ligand>
        <name>S-adenosyl-L-methionine</name>
        <dbReference type="ChEBI" id="CHEBI:59789"/>
    </ligand>
</feature>
<evidence type="ECO:0000256" key="3">
    <source>
        <dbReference type="ARBA" id="ARBA00022603"/>
    </source>
</evidence>
<keyword evidence="3 6" id="KW-0489">Methyltransferase</keyword>
<feature type="binding site" evidence="6">
    <location>
        <position position="165"/>
    </location>
    <ligand>
        <name>S-adenosyl-L-methionine</name>
        <dbReference type="ChEBI" id="CHEBI:59789"/>
    </ligand>
</feature>
<keyword evidence="2 6" id="KW-0963">Cytoplasm</keyword>
<evidence type="ECO:0000256" key="2">
    <source>
        <dbReference type="ARBA" id="ARBA00022490"/>
    </source>
</evidence>
<dbReference type="CDD" id="cd02440">
    <property type="entry name" value="AdoMet_MTases"/>
    <property type="match status" value="1"/>
</dbReference>
<gene>
    <name evidence="6" type="primary">prmA</name>
    <name evidence="7" type="ORF">FC82_GL001274</name>
</gene>
<dbReference type="STRING" id="33960.TY91_04140"/>
<comment type="function">
    <text evidence="6">Methylates ribosomal protein L11.</text>
</comment>
<dbReference type="Gene3D" id="3.40.50.150">
    <property type="entry name" value="Vaccinia Virus protein VP39"/>
    <property type="match status" value="1"/>
</dbReference>
<evidence type="ECO:0000256" key="5">
    <source>
        <dbReference type="ARBA" id="ARBA00022691"/>
    </source>
</evidence>
<dbReference type="EC" id="2.1.1.-" evidence="6"/>
<keyword evidence="7" id="KW-0689">Ribosomal protein</keyword>
<keyword evidence="5 6" id="KW-0949">S-adenosyl-L-methionine</keyword>
<evidence type="ECO:0000313" key="7">
    <source>
        <dbReference type="EMBL" id="KRM76586.1"/>
    </source>
</evidence>
<dbReference type="PANTHER" id="PTHR43648">
    <property type="entry name" value="ELECTRON TRANSFER FLAVOPROTEIN BETA SUBUNIT LYSINE METHYLTRANSFERASE"/>
    <property type="match status" value="1"/>
</dbReference>
<name>A0A0R2BC32_SECCO</name>
<evidence type="ECO:0000256" key="4">
    <source>
        <dbReference type="ARBA" id="ARBA00022679"/>
    </source>
</evidence>
<dbReference type="HAMAP" id="MF_00735">
    <property type="entry name" value="Methyltr_PrmA"/>
    <property type="match status" value="1"/>
</dbReference>
<dbReference type="Pfam" id="PF06325">
    <property type="entry name" value="PrmA"/>
    <property type="match status" value="1"/>
</dbReference>
<comment type="similarity">
    <text evidence="1 6">Belongs to the methyltransferase superfamily. PrmA family.</text>
</comment>
<organism evidence="7 8">
    <name type="scientific">Secundilactobacillus collinoides DSM 20515 = JCM 1123</name>
    <dbReference type="NCBI Taxonomy" id="1423733"/>
    <lineage>
        <taxon>Bacteria</taxon>
        <taxon>Bacillati</taxon>
        <taxon>Bacillota</taxon>
        <taxon>Bacilli</taxon>
        <taxon>Lactobacillales</taxon>
        <taxon>Lactobacillaceae</taxon>
        <taxon>Secundilactobacillus</taxon>
    </lineage>
</organism>
<dbReference type="SUPFAM" id="SSF53335">
    <property type="entry name" value="S-adenosyl-L-methionine-dependent methyltransferases"/>
    <property type="match status" value="1"/>
</dbReference>
<reference evidence="7 8" key="1">
    <citation type="journal article" date="2015" name="Genome Announc.">
        <title>Expanding the biotechnology potential of lactobacilli through comparative genomics of 213 strains and associated genera.</title>
        <authorList>
            <person name="Sun Z."/>
            <person name="Harris H.M."/>
            <person name="McCann A."/>
            <person name="Guo C."/>
            <person name="Argimon S."/>
            <person name="Zhang W."/>
            <person name="Yang X."/>
            <person name="Jeffery I.B."/>
            <person name="Cooney J.C."/>
            <person name="Kagawa T.F."/>
            <person name="Liu W."/>
            <person name="Song Y."/>
            <person name="Salvetti E."/>
            <person name="Wrobel A."/>
            <person name="Rasinkangas P."/>
            <person name="Parkhill J."/>
            <person name="Rea M.C."/>
            <person name="O'Sullivan O."/>
            <person name="Ritari J."/>
            <person name="Douillard F.P."/>
            <person name="Paul Ross R."/>
            <person name="Yang R."/>
            <person name="Briner A.E."/>
            <person name="Felis G.E."/>
            <person name="de Vos W.M."/>
            <person name="Barrangou R."/>
            <person name="Klaenhammer T.R."/>
            <person name="Caufield P.W."/>
            <person name="Cui Y."/>
            <person name="Zhang H."/>
            <person name="O'Toole P.W."/>
        </authorList>
    </citation>
    <scope>NUCLEOTIDE SEQUENCE [LARGE SCALE GENOMIC DNA]</scope>
    <source>
        <strain evidence="7 8">DSM 20515</strain>
    </source>
</reference>
<evidence type="ECO:0000256" key="6">
    <source>
        <dbReference type="HAMAP-Rule" id="MF_00735"/>
    </source>
</evidence>
<feature type="binding site" evidence="6">
    <location>
        <position position="208"/>
    </location>
    <ligand>
        <name>S-adenosyl-L-methionine</name>
        <dbReference type="ChEBI" id="CHEBI:59789"/>
    </ligand>
</feature>
<comment type="caution">
    <text evidence="7">The sequence shown here is derived from an EMBL/GenBank/DDBJ whole genome shotgun (WGS) entry which is preliminary data.</text>
</comment>
<dbReference type="PANTHER" id="PTHR43648:SF1">
    <property type="entry name" value="ELECTRON TRANSFER FLAVOPROTEIN BETA SUBUNIT LYSINE METHYLTRANSFERASE"/>
    <property type="match status" value="1"/>
</dbReference>
<dbReference type="RefSeq" id="WP_056996424.1">
    <property type="nucleotide sequence ID" value="NZ_AYYR01000023.1"/>
</dbReference>
<dbReference type="InterPro" id="IPR050078">
    <property type="entry name" value="Ribosomal_L11_MeTrfase_PrmA"/>
</dbReference>
<dbReference type="GO" id="GO:0005840">
    <property type="term" value="C:ribosome"/>
    <property type="evidence" value="ECO:0007669"/>
    <property type="project" value="UniProtKB-KW"/>
</dbReference>
<keyword evidence="7" id="KW-0687">Ribonucleoprotein</keyword>
<dbReference type="AlphaFoldDB" id="A0A0R2BC32"/>